<dbReference type="PANTHER" id="PTHR31414:SF16">
    <property type="entry name" value="TRANSMEMBRANE PROTEIN"/>
    <property type="match status" value="1"/>
</dbReference>
<evidence type="ECO:0000313" key="3">
    <source>
        <dbReference type="Proteomes" id="UP001055439"/>
    </source>
</evidence>
<accession>A0A9E7I8Z8</accession>
<dbReference type="GO" id="GO:0016020">
    <property type="term" value="C:membrane"/>
    <property type="evidence" value="ECO:0007669"/>
    <property type="project" value="TreeGrafter"/>
</dbReference>
<organism evidence="2 3">
    <name type="scientific">Musa troglodytarum</name>
    <name type="common">fe'i banana</name>
    <dbReference type="NCBI Taxonomy" id="320322"/>
    <lineage>
        <taxon>Eukaryota</taxon>
        <taxon>Viridiplantae</taxon>
        <taxon>Streptophyta</taxon>
        <taxon>Embryophyta</taxon>
        <taxon>Tracheophyta</taxon>
        <taxon>Spermatophyta</taxon>
        <taxon>Magnoliopsida</taxon>
        <taxon>Liliopsida</taxon>
        <taxon>Zingiberales</taxon>
        <taxon>Musaceae</taxon>
        <taxon>Musa</taxon>
    </lineage>
</organism>
<dbReference type="OrthoDB" id="1937321at2759"/>
<keyword evidence="1" id="KW-1133">Transmembrane helix</keyword>
<evidence type="ECO:0000313" key="2">
    <source>
        <dbReference type="EMBL" id="URE48565.1"/>
    </source>
</evidence>
<feature type="transmembrane region" description="Helical" evidence="1">
    <location>
        <begin position="361"/>
        <end position="385"/>
    </location>
</feature>
<feature type="transmembrane region" description="Helical" evidence="1">
    <location>
        <begin position="335"/>
        <end position="354"/>
    </location>
</feature>
<dbReference type="Proteomes" id="UP001055439">
    <property type="component" value="Chromosome 9"/>
</dbReference>
<proteinExistence type="predicted"/>
<sequence length="608" mass="66544">MALRRHVIPGNDRGTGKRFVSFSPLPPIKSRHLRRAAALFPGFSCHRVLRSNHYLIFFSDRVMDLGSGAGGGGRGGGGAVVLLFLASATFVVVSEAAPAGFGGGTAGESVPAGENLPTWEKGLLKLTSIASGPVATAPDARFPLVLAAKRTKRPDVLNKFRMYRGGWDITNKHYWASVAFTGAAGFLLALLWLVSFGLALAIRLCCGWGPQIKDEGSFCRQRVCLMLLFIFTCVASTGCILLSVEQAEFHDEVMDTLSFVVNQSDFTVQILRNVTDFLSSAKTVNVEEVYLPPDAQNEIDKLNTNLDDAANALSEKTDQNSVKIKGGIDYVHCTLIGVACLMLLLATLGFVFSICGYRHTIYIFIMSGWLLVAFTFILCGTFVMLHNATVDTCTAMGEWVRYPYAETALSNVLPCVDEQTTNHTLYQSKEVVYQLVSIVNTAISSSVNSNTMSREKTTYSYNQSGPMVPYLCSPYDFQLQNRQCNPDEVSVANASLVWENYTCKVADSSSCVSRGRLTRGIYDQLVMAVNVSYALYHYTPFLLSLQDCKFVRETFNTITTLYCPRLENNLRMVNAGLALISIGVLLCLILWIVNANRPQKGGGVCAAV</sequence>
<keyword evidence="1" id="KW-0812">Transmembrane</keyword>
<name>A0A9E7I8Z8_9LILI</name>
<reference evidence="2" key="1">
    <citation type="submission" date="2022-05" db="EMBL/GenBank/DDBJ databases">
        <title>The Musa troglodytarum L. genome provides insights into the mechanism of non-climacteric behaviour and enrichment of carotenoids.</title>
        <authorList>
            <person name="Wang J."/>
        </authorList>
    </citation>
    <scope>NUCLEOTIDE SEQUENCE</scope>
    <source>
        <tissue evidence="2">Leaf</tissue>
    </source>
</reference>
<dbReference type="AlphaFoldDB" id="A0A9E7I8Z8"/>
<keyword evidence="3" id="KW-1185">Reference proteome</keyword>
<feature type="transmembrane region" description="Helical" evidence="1">
    <location>
        <begin position="223"/>
        <end position="244"/>
    </location>
</feature>
<gene>
    <name evidence="2" type="ORF">MUK42_15324</name>
</gene>
<evidence type="ECO:0000256" key="1">
    <source>
        <dbReference type="SAM" id="Phobius"/>
    </source>
</evidence>
<keyword evidence="1" id="KW-0472">Membrane</keyword>
<feature type="transmembrane region" description="Helical" evidence="1">
    <location>
        <begin position="572"/>
        <end position="593"/>
    </location>
</feature>
<protein>
    <submittedName>
        <fullName evidence="2">Uncharacterized protein</fullName>
    </submittedName>
</protein>
<dbReference type="InterPro" id="IPR040283">
    <property type="entry name" value="DDB_G0292058-like"/>
</dbReference>
<dbReference type="EMBL" id="CP097511">
    <property type="protein sequence ID" value="URE48565.1"/>
    <property type="molecule type" value="Genomic_DNA"/>
</dbReference>
<dbReference type="PANTHER" id="PTHR31414">
    <property type="entry name" value="TRANSMEMBRANE PROTEIN DDB_G0292058"/>
    <property type="match status" value="1"/>
</dbReference>
<feature type="transmembrane region" description="Helical" evidence="1">
    <location>
        <begin position="174"/>
        <end position="202"/>
    </location>
</feature>